<dbReference type="GO" id="GO:0016874">
    <property type="term" value="F:ligase activity"/>
    <property type="evidence" value="ECO:0007669"/>
    <property type="project" value="UniProtKB-KW"/>
</dbReference>
<organism evidence="7 8">
    <name type="scientific">Flagellimonas alvinocaridis</name>
    <dbReference type="NCBI Taxonomy" id="2530200"/>
    <lineage>
        <taxon>Bacteria</taxon>
        <taxon>Pseudomonadati</taxon>
        <taxon>Bacteroidota</taxon>
        <taxon>Flavobacteriia</taxon>
        <taxon>Flavobacteriales</taxon>
        <taxon>Flavobacteriaceae</taxon>
        <taxon>Flagellimonas</taxon>
    </lineage>
</organism>
<feature type="transmembrane region" description="Helical" evidence="5">
    <location>
        <begin position="117"/>
        <end position="138"/>
    </location>
</feature>
<accession>A0A4S8RR95</accession>
<dbReference type="RefSeq" id="WP_136565011.1">
    <property type="nucleotide sequence ID" value="NZ_SNTZ01000001.1"/>
</dbReference>
<keyword evidence="8" id="KW-1185">Reference proteome</keyword>
<dbReference type="EMBL" id="SNTZ01000001">
    <property type="protein sequence ID" value="THV61228.1"/>
    <property type="molecule type" value="Genomic_DNA"/>
</dbReference>
<feature type="transmembrane region" description="Helical" evidence="5">
    <location>
        <begin position="194"/>
        <end position="211"/>
    </location>
</feature>
<evidence type="ECO:0000313" key="7">
    <source>
        <dbReference type="EMBL" id="THV61228.1"/>
    </source>
</evidence>
<keyword evidence="4 5" id="KW-0472">Membrane</keyword>
<feature type="transmembrane region" description="Helical" evidence="5">
    <location>
        <begin position="242"/>
        <end position="261"/>
    </location>
</feature>
<feature type="transmembrane region" description="Helical" evidence="5">
    <location>
        <begin position="86"/>
        <end position="105"/>
    </location>
</feature>
<gene>
    <name evidence="7" type="ORF">EZV76_02565</name>
</gene>
<dbReference type="PANTHER" id="PTHR37422">
    <property type="entry name" value="TEICHURONIC ACID BIOSYNTHESIS PROTEIN TUAE"/>
    <property type="match status" value="1"/>
</dbReference>
<evidence type="ECO:0000256" key="2">
    <source>
        <dbReference type="ARBA" id="ARBA00022692"/>
    </source>
</evidence>
<feature type="transmembrane region" description="Helical" evidence="5">
    <location>
        <begin position="63"/>
        <end position="80"/>
    </location>
</feature>
<evidence type="ECO:0000256" key="4">
    <source>
        <dbReference type="ARBA" id="ARBA00023136"/>
    </source>
</evidence>
<feature type="transmembrane region" description="Helical" evidence="5">
    <location>
        <begin position="364"/>
        <end position="382"/>
    </location>
</feature>
<dbReference type="AlphaFoldDB" id="A0A4S8RR95"/>
<keyword evidence="2 5" id="KW-0812">Transmembrane</keyword>
<dbReference type="InterPro" id="IPR051533">
    <property type="entry name" value="WaaL-like"/>
</dbReference>
<dbReference type="OrthoDB" id="1631746at2"/>
<evidence type="ECO:0000256" key="5">
    <source>
        <dbReference type="SAM" id="Phobius"/>
    </source>
</evidence>
<reference evidence="7 8" key="1">
    <citation type="submission" date="2019-03" db="EMBL/GenBank/DDBJ databases">
        <title>Muricauda SCR12 sp.nov, a marine bacterium isolated from Pacific Ocean:the Okinawa trough.</title>
        <authorList>
            <person name="Liu L."/>
        </authorList>
    </citation>
    <scope>NUCLEOTIDE SEQUENCE [LARGE SCALE GENOMIC DNA]</scope>
    <source>
        <strain evidence="7 8">SCR12</strain>
    </source>
</reference>
<feature type="transmembrane region" description="Helical" evidence="5">
    <location>
        <begin position="336"/>
        <end position="357"/>
    </location>
</feature>
<comment type="caution">
    <text evidence="7">The sequence shown here is derived from an EMBL/GenBank/DDBJ whole genome shotgun (WGS) entry which is preliminary data.</text>
</comment>
<protein>
    <submittedName>
        <fullName evidence="7">O-antigen ligase domain-containing protein</fullName>
    </submittedName>
</protein>
<keyword evidence="3 5" id="KW-1133">Transmembrane helix</keyword>
<feature type="transmembrane region" description="Helical" evidence="5">
    <location>
        <begin position="217"/>
        <end position="235"/>
    </location>
</feature>
<evidence type="ECO:0000259" key="6">
    <source>
        <dbReference type="Pfam" id="PF04932"/>
    </source>
</evidence>
<name>A0A4S8RR95_9FLAO</name>
<evidence type="ECO:0000313" key="8">
    <source>
        <dbReference type="Proteomes" id="UP000310406"/>
    </source>
</evidence>
<evidence type="ECO:0000256" key="3">
    <source>
        <dbReference type="ARBA" id="ARBA00022989"/>
    </source>
</evidence>
<comment type="subcellular location">
    <subcellularLocation>
        <location evidence="1">Membrane</location>
        <topology evidence="1">Multi-pass membrane protein</topology>
    </subcellularLocation>
</comment>
<keyword evidence="7" id="KW-0436">Ligase</keyword>
<proteinExistence type="predicted"/>
<dbReference type="InterPro" id="IPR007016">
    <property type="entry name" value="O-antigen_ligase-rel_domated"/>
</dbReference>
<sequence>MKNLERVKAALNHVDVVFLLLLGVAATFALEKINPILIVGLFMAQITLMTWKRNLNFETTRYFWILMAVFVMSLLGLSYTENIARGFDMIGRQISFLLFPLFYATYRVKNIKLLFKVYCLSVFALVLLLEIDALYRFFYKSDTFPLSLDLFLSYRYTGANLTSLIEMHNAYFGMYILFANILYLDALRRVQSTWKLLALLGVICIQSLFLLQMIAKTAIVLNTILVLGSLGFILFKQKKIKLLLFSLIMILALGILSQSYLKLPVERIKERFEELGQGKMANRETRIKLWSSAIPIIKEDLVLGVGTGDVQDKLHAEYKVRGVTSKSNVHSQYLDYTLRFGLIGLLLFLVVLATALFHAIRTGNYIYFCFTLIIMGCCVTENIFSRQWGITFYACFNYLLYLNAKKD</sequence>
<dbReference type="Proteomes" id="UP000310406">
    <property type="component" value="Unassembled WGS sequence"/>
</dbReference>
<evidence type="ECO:0000256" key="1">
    <source>
        <dbReference type="ARBA" id="ARBA00004141"/>
    </source>
</evidence>
<dbReference type="PANTHER" id="PTHR37422:SF13">
    <property type="entry name" value="LIPOPOLYSACCHARIDE BIOSYNTHESIS PROTEIN PA4999-RELATED"/>
    <property type="match status" value="1"/>
</dbReference>
<feature type="domain" description="O-antigen ligase-related" evidence="6">
    <location>
        <begin position="223"/>
        <end position="349"/>
    </location>
</feature>
<dbReference type="GO" id="GO:0016020">
    <property type="term" value="C:membrane"/>
    <property type="evidence" value="ECO:0007669"/>
    <property type="project" value="UniProtKB-SubCell"/>
</dbReference>
<dbReference type="Pfam" id="PF04932">
    <property type="entry name" value="Wzy_C"/>
    <property type="match status" value="1"/>
</dbReference>
<feature type="transmembrane region" description="Helical" evidence="5">
    <location>
        <begin position="170"/>
        <end position="187"/>
    </location>
</feature>